<gene>
    <name evidence="1" type="ORF">E2C01_049822</name>
</gene>
<dbReference type="Proteomes" id="UP000324222">
    <property type="component" value="Unassembled WGS sequence"/>
</dbReference>
<proteinExistence type="predicted"/>
<name>A0A5B7GFD0_PORTR</name>
<sequence length="77" mass="8860">MFILRRRSSESIRLYIARAKFDLKYGPPRASLMPTAAANKHTTIRHSSPALIQDTHSTTSVRYHRTSGNVKQYRIQC</sequence>
<keyword evidence="2" id="KW-1185">Reference proteome</keyword>
<accession>A0A5B7GFD0</accession>
<dbReference type="EMBL" id="VSRR010013512">
    <property type="protein sequence ID" value="MPC55878.1"/>
    <property type="molecule type" value="Genomic_DNA"/>
</dbReference>
<comment type="caution">
    <text evidence="1">The sequence shown here is derived from an EMBL/GenBank/DDBJ whole genome shotgun (WGS) entry which is preliminary data.</text>
</comment>
<organism evidence="1 2">
    <name type="scientific">Portunus trituberculatus</name>
    <name type="common">Swimming crab</name>
    <name type="synonym">Neptunus trituberculatus</name>
    <dbReference type="NCBI Taxonomy" id="210409"/>
    <lineage>
        <taxon>Eukaryota</taxon>
        <taxon>Metazoa</taxon>
        <taxon>Ecdysozoa</taxon>
        <taxon>Arthropoda</taxon>
        <taxon>Crustacea</taxon>
        <taxon>Multicrustacea</taxon>
        <taxon>Malacostraca</taxon>
        <taxon>Eumalacostraca</taxon>
        <taxon>Eucarida</taxon>
        <taxon>Decapoda</taxon>
        <taxon>Pleocyemata</taxon>
        <taxon>Brachyura</taxon>
        <taxon>Eubrachyura</taxon>
        <taxon>Portunoidea</taxon>
        <taxon>Portunidae</taxon>
        <taxon>Portuninae</taxon>
        <taxon>Portunus</taxon>
    </lineage>
</organism>
<dbReference type="AlphaFoldDB" id="A0A5B7GFD0"/>
<protein>
    <submittedName>
        <fullName evidence="1">Uncharacterized protein</fullName>
    </submittedName>
</protein>
<reference evidence="1 2" key="1">
    <citation type="submission" date="2019-05" db="EMBL/GenBank/DDBJ databases">
        <title>Another draft genome of Portunus trituberculatus and its Hox gene families provides insights of decapod evolution.</title>
        <authorList>
            <person name="Jeong J.-H."/>
            <person name="Song I."/>
            <person name="Kim S."/>
            <person name="Choi T."/>
            <person name="Kim D."/>
            <person name="Ryu S."/>
            <person name="Kim W."/>
        </authorList>
    </citation>
    <scope>NUCLEOTIDE SEQUENCE [LARGE SCALE GENOMIC DNA]</scope>
    <source>
        <tissue evidence="1">Muscle</tissue>
    </source>
</reference>
<evidence type="ECO:0000313" key="2">
    <source>
        <dbReference type="Proteomes" id="UP000324222"/>
    </source>
</evidence>
<evidence type="ECO:0000313" key="1">
    <source>
        <dbReference type="EMBL" id="MPC55878.1"/>
    </source>
</evidence>